<feature type="transmembrane region" description="Helical" evidence="1">
    <location>
        <begin position="69"/>
        <end position="88"/>
    </location>
</feature>
<accession>A0A6N8U687</accession>
<feature type="transmembrane region" description="Helical" evidence="1">
    <location>
        <begin position="176"/>
        <end position="196"/>
    </location>
</feature>
<feature type="transmembrane region" description="Helical" evidence="1">
    <location>
        <begin position="121"/>
        <end position="140"/>
    </location>
</feature>
<organism evidence="3 4">
    <name type="scientific">Copranaerobaculum intestinale</name>
    <dbReference type="NCBI Taxonomy" id="2692629"/>
    <lineage>
        <taxon>Bacteria</taxon>
        <taxon>Bacillati</taxon>
        <taxon>Bacillota</taxon>
        <taxon>Erysipelotrichia</taxon>
        <taxon>Erysipelotrichales</taxon>
        <taxon>Erysipelotrichaceae</taxon>
        <taxon>Copranaerobaculum</taxon>
    </lineage>
</organism>
<evidence type="ECO:0000313" key="3">
    <source>
        <dbReference type="EMBL" id="MXQ73411.1"/>
    </source>
</evidence>
<evidence type="ECO:0000313" key="4">
    <source>
        <dbReference type="Proteomes" id="UP000434036"/>
    </source>
</evidence>
<dbReference type="InterPro" id="IPR000326">
    <property type="entry name" value="PAP2/HPO"/>
</dbReference>
<dbReference type="Proteomes" id="UP000434036">
    <property type="component" value="Unassembled WGS sequence"/>
</dbReference>
<proteinExistence type="predicted"/>
<dbReference type="EMBL" id="WUUQ01000002">
    <property type="protein sequence ID" value="MXQ73411.1"/>
    <property type="molecule type" value="Genomic_DNA"/>
</dbReference>
<dbReference type="InterPro" id="IPR036938">
    <property type="entry name" value="PAP2/HPO_sf"/>
</dbReference>
<dbReference type="SMART" id="SM00014">
    <property type="entry name" value="acidPPc"/>
    <property type="match status" value="1"/>
</dbReference>
<dbReference type="SUPFAM" id="SSF48317">
    <property type="entry name" value="Acid phosphatase/Vanadium-dependent haloperoxidase"/>
    <property type="match status" value="1"/>
</dbReference>
<gene>
    <name evidence="3" type="ORF">GSF08_05640</name>
</gene>
<feature type="transmembrane region" description="Helical" evidence="1">
    <location>
        <begin position="231"/>
        <end position="249"/>
    </location>
</feature>
<keyword evidence="1" id="KW-0472">Membrane</keyword>
<name>A0A6N8U687_9FIRM</name>
<reference evidence="3 4" key="1">
    <citation type="submission" date="2019-12" db="EMBL/GenBank/DDBJ databases">
        <authorList>
            <person name="Yang R."/>
        </authorList>
    </citation>
    <scope>NUCLEOTIDE SEQUENCE [LARGE SCALE GENOMIC DNA]</scope>
    <source>
        <strain evidence="3 4">DONG20-135</strain>
    </source>
</reference>
<sequence>MRRCLIVYAILIVLLGIGARYDLSLNQYFYHPQSSFGWFMEHIYILFMIGILPVTFIMLMSVRTHIGTVVLGFVSCLYMAHEITSYLLASHHSYQLLGLSVILFVGLTLLMQLIPKATRKAMLPFLLFVCLVLISASLLVELLKNLWGRVRFRSFHGPQRFTPWYLPQGVNGNKSFPSGHTTAASITLCLFALPLFTKKRLSSWQTMLAVLSPIMMALSRMIMGAHYLSDTVFAILIVYTMLEGAILYMKKSKETG</sequence>
<dbReference type="Gene3D" id="1.20.144.10">
    <property type="entry name" value="Phosphatidic acid phosphatase type 2/haloperoxidase"/>
    <property type="match status" value="1"/>
</dbReference>
<reference evidence="3 4" key="2">
    <citation type="submission" date="2020-01" db="EMBL/GenBank/DDBJ databases">
        <title>Clostridiaceae sp. nov. isolated from the gut of human by culturomics.</title>
        <authorList>
            <person name="Chang Y."/>
        </authorList>
    </citation>
    <scope>NUCLEOTIDE SEQUENCE [LARGE SCALE GENOMIC DNA]</scope>
    <source>
        <strain evidence="3 4">DONG20-135</strain>
    </source>
</reference>
<keyword evidence="1" id="KW-1133">Transmembrane helix</keyword>
<dbReference type="Pfam" id="PF01569">
    <property type="entry name" value="PAP2"/>
    <property type="match status" value="1"/>
</dbReference>
<dbReference type="RefSeq" id="WP_160624868.1">
    <property type="nucleotide sequence ID" value="NZ_WUUQ01000002.1"/>
</dbReference>
<evidence type="ECO:0000256" key="1">
    <source>
        <dbReference type="SAM" id="Phobius"/>
    </source>
</evidence>
<evidence type="ECO:0000259" key="2">
    <source>
        <dbReference type="SMART" id="SM00014"/>
    </source>
</evidence>
<feature type="transmembrane region" description="Helical" evidence="1">
    <location>
        <begin position="43"/>
        <end position="62"/>
    </location>
</feature>
<feature type="transmembrane region" description="Helical" evidence="1">
    <location>
        <begin position="94"/>
        <end position="114"/>
    </location>
</feature>
<protein>
    <submittedName>
        <fullName evidence="3">Phosphatase PAP2 family protein</fullName>
    </submittedName>
</protein>
<feature type="transmembrane region" description="Helical" evidence="1">
    <location>
        <begin position="208"/>
        <end position="225"/>
    </location>
</feature>
<keyword evidence="4" id="KW-1185">Reference proteome</keyword>
<comment type="caution">
    <text evidence="3">The sequence shown here is derived from an EMBL/GenBank/DDBJ whole genome shotgun (WGS) entry which is preliminary data.</text>
</comment>
<keyword evidence="1" id="KW-0812">Transmembrane</keyword>
<dbReference type="AlphaFoldDB" id="A0A6N8U687"/>
<feature type="domain" description="Phosphatidic acid phosphatase type 2/haloperoxidase" evidence="2">
    <location>
        <begin position="125"/>
        <end position="246"/>
    </location>
</feature>